<evidence type="ECO:0000256" key="4">
    <source>
        <dbReference type="PROSITE-ProRule" id="PRU00335"/>
    </source>
</evidence>
<name>A0A024HDK3_PSEKB</name>
<evidence type="ECO:0000256" key="3">
    <source>
        <dbReference type="ARBA" id="ARBA00023163"/>
    </source>
</evidence>
<dbReference type="PROSITE" id="PS50977">
    <property type="entry name" value="HTH_TETR_2"/>
    <property type="match status" value="1"/>
</dbReference>
<protein>
    <submittedName>
        <fullName evidence="6">Transcriptional regulator</fullName>
    </submittedName>
</protein>
<evidence type="ECO:0000256" key="1">
    <source>
        <dbReference type="ARBA" id="ARBA00023015"/>
    </source>
</evidence>
<proteinExistence type="predicted"/>
<reference evidence="6 7" key="2">
    <citation type="submission" date="2014-05" db="EMBL/GenBank/DDBJ databases">
        <title>Genome sequence of the 3-chlorobenzoate degrading bacterium Pseudomonas knackmussii B13 shows multiple evidence for horizontal gene transfer.</title>
        <authorList>
            <person name="Miyazaki R."/>
            <person name="Bertelli C."/>
            <person name="Falquet L."/>
            <person name="Robinson-Rechavi M."/>
            <person name="Gharib W."/>
            <person name="Roy S."/>
            <person name="Van der Meer J.R."/>
        </authorList>
    </citation>
    <scope>NUCLEOTIDE SEQUENCE [LARGE SCALE GENOMIC DNA]</scope>
    <source>
        <strain evidence="6 7">B13</strain>
    </source>
</reference>
<feature type="DNA-binding region" description="H-T-H motif" evidence="4">
    <location>
        <begin position="26"/>
        <end position="45"/>
    </location>
</feature>
<accession>A0A024HDK3</accession>
<dbReference type="InterPro" id="IPR036271">
    <property type="entry name" value="Tet_transcr_reg_TetR-rel_C_sf"/>
</dbReference>
<reference evidence="6 7" key="1">
    <citation type="submission" date="2013-03" db="EMBL/GenBank/DDBJ databases">
        <authorList>
            <person name="Linke B."/>
        </authorList>
    </citation>
    <scope>NUCLEOTIDE SEQUENCE [LARGE SCALE GENOMIC DNA]</scope>
    <source>
        <strain evidence="6 7">B13</strain>
    </source>
</reference>
<dbReference type="STRING" id="1301098.PKB_1309"/>
<dbReference type="AlphaFoldDB" id="A0A024HDK3"/>
<dbReference type="KEGG" id="pkc:PKB_1309"/>
<dbReference type="Gene3D" id="1.10.357.10">
    <property type="entry name" value="Tetracycline Repressor, domain 2"/>
    <property type="match status" value="1"/>
</dbReference>
<dbReference type="EMBL" id="HG322950">
    <property type="protein sequence ID" value="CDF82674.1"/>
    <property type="molecule type" value="Genomic_DNA"/>
</dbReference>
<evidence type="ECO:0000256" key="2">
    <source>
        <dbReference type="ARBA" id="ARBA00023125"/>
    </source>
</evidence>
<keyword evidence="1" id="KW-0805">Transcription regulation</keyword>
<keyword evidence="7" id="KW-1185">Reference proteome</keyword>
<dbReference type="PRINTS" id="PR00455">
    <property type="entry name" value="HTHTETR"/>
</dbReference>
<dbReference type="OrthoDB" id="9809772at2"/>
<sequence length="186" mass="20514">MALATRDALIQAAEGLMRTKGYAAFSYADLADAVGIRKASIHYHFPTKEDLGIAIVEEYVSRVQAEFERIEINQAGAVERLKAFFVLFYSSTEGGLLPLCGALAAEMAALPDGLQRLTRRFFDVQLSWLTRVMDEGIAAGELARGRGAREKSYLLLSILEGSSFINWATREGETVNIAVIRMIAEY</sequence>
<keyword evidence="3" id="KW-0804">Transcription</keyword>
<organism evidence="6 7">
    <name type="scientific">Pseudomonas knackmussii (strain DSM 6978 / CCUG 54928 / LMG 23759 / B13)</name>
    <dbReference type="NCBI Taxonomy" id="1301098"/>
    <lineage>
        <taxon>Bacteria</taxon>
        <taxon>Pseudomonadati</taxon>
        <taxon>Pseudomonadota</taxon>
        <taxon>Gammaproteobacteria</taxon>
        <taxon>Pseudomonadales</taxon>
        <taxon>Pseudomonadaceae</taxon>
        <taxon>Pseudomonas</taxon>
    </lineage>
</organism>
<evidence type="ECO:0000313" key="7">
    <source>
        <dbReference type="Proteomes" id="UP000025241"/>
    </source>
</evidence>
<dbReference type="InterPro" id="IPR009057">
    <property type="entry name" value="Homeodomain-like_sf"/>
</dbReference>
<dbReference type="eggNOG" id="COG1309">
    <property type="taxonomic scope" value="Bacteria"/>
</dbReference>
<dbReference type="PANTHER" id="PTHR47506:SF1">
    <property type="entry name" value="HTH-TYPE TRANSCRIPTIONAL REGULATOR YJDC"/>
    <property type="match status" value="1"/>
</dbReference>
<evidence type="ECO:0000313" key="6">
    <source>
        <dbReference type="EMBL" id="CDF82674.1"/>
    </source>
</evidence>
<dbReference type="PANTHER" id="PTHR47506">
    <property type="entry name" value="TRANSCRIPTIONAL REGULATORY PROTEIN"/>
    <property type="match status" value="1"/>
</dbReference>
<gene>
    <name evidence="6" type="ORF">PKB_1309</name>
</gene>
<evidence type="ECO:0000259" key="5">
    <source>
        <dbReference type="PROSITE" id="PS50977"/>
    </source>
</evidence>
<dbReference type="Pfam" id="PF00440">
    <property type="entry name" value="TetR_N"/>
    <property type="match status" value="1"/>
</dbReference>
<dbReference type="GO" id="GO:0003677">
    <property type="term" value="F:DNA binding"/>
    <property type="evidence" value="ECO:0007669"/>
    <property type="project" value="UniProtKB-UniRule"/>
</dbReference>
<feature type="domain" description="HTH tetR-type" evidence="5">
    <location>
        <begin position="3"/>
        <end position="63"/>
    </location>
</feature>
<dbReference type="RefSeq" id="WP_015060170.1">
    <property type="nucleotide sequence ID" value="NZ_HG322950.1"/>
</dbReference>
<dbReference type="SUPFAM" id="SSF46689">
    <property type="entry name" value="Homeodomain-like"/>
    <property type="match status" value="1"/>
</dbReference>
<dbReference type="InterPro" id="IPR001647">
    <property type="entry name" value="HTH_TetR"/>
</dbReference>
<dbReference type="HOGENOM" id="CLU_069356_28_4_6"/>
<keyword evidence="2 4" id="KW-0238">DNA-binding</keyword>
<dbReference type="SUPFAM" id="SSF48498">
    <property type="entry name" value="Tetracyclin repressor-like, C-terminal domain"/>
    <property type="match status" value="1"/>
</dbReference>
<dbReference type="Proteomes" id="UP000025241">
    <property type="component" value="Chromosome I"/>
</dbReference>